<evidence type="ECO:0000313" key="3">
    <source>
        <dbReference type="EMBL" id="KAH9324387.1"/>
    </source>
</evidence>
<gene>
    <name evidence="3" type="ORF">KI387_004565</name>
</gene>
<feature type="region of interest" description="Disordered" evidence="1">
    <location>
        <begin position="16"/>
        <end position="35"/>
    </location>
</feature>
<dbReference type="InterPro" id="IPR040304">
    <property type="entry name" value="ATG8-IP-1/2"/>
</dbReference>
<dbReference type="EMBL" id="JAHRHJ020000002">
    <property type="protein sequence ID" value="KAH9324387.1"/>
    <property type="molecule type" value="Genomic_DNA"/>
</dbReference>
<feature type="region of interest" description="Disordered" evidence="1">
    <location>
        <begin position="43"/>
        <end position="80"/>
    </location>
</feature>
<name>A0AA38GJA4_TAXCH</name>
<organism evidence="3 4">
    <name type="scientific">Taxus chinensis</name>
    <name type="common">Chinese yew</name>
    <name type="synonym">Taxus wallichiana var. chinensis</name>
    <dbReference type="NCBI Taxonomy" id="29808"/>
    <lineage>
        <taxon>Eukaryota</taxon>
        <taxon>Viridiplantae</taxon>
        <taxon>Streptophyta</taxon>
        <taxon>Embryophyta</taxon>
        <taxon>Tracheophyta</taxon>
        <taxon>Spermatophyta</taxon>
        <taxon>Pinopsida</taxon>
        <taxon>Pinidae</taxon>
        <taxon>Conifers II</taxon>
        <taxon>Cupressales</taxon>
        <taxon>Taxaceae</taxon>
        <taxon>Taxus</taxon>
    </lineage>
</organism>
<keyword evidence="4" id="KW-1185">Reference proteome</keyword>
<feature type="compositionally biased region" description="Basic and acidic residues" evidence="1">
    <location>
        <begin position="20"/>
        <end position="34"/>
    </location>
</feature>
<proteinExistence type="predicted"/>
<keyword evidence="2" id="KW-0812">Transmembrane</keyword>
<dbReference type="AlphaFoldDB" id="A0AA38GJA4"/>
<keyword evidence="2" id="KW-0472">Membrane</keyword>
<sequence>WSIEIKFVEIFVQKSESMADEGKSSHERKTRGQDWEVVSLTASTYAACPGPKKPDESGSRDKDKNESDVKLNENESPASLVQSQHFIFPPSHHEGLPIEKDIGEVTEIKDAKVDSSLENLQGLENVKAVEFSSKADSQGKDSKHREGISGNGEDFDISYNIKPGSSFETFHQSIESLRAAELFGENETQISHIHGKDVEALKGLDWIEPRQCPAVDDDDIGVCTEKLNFFHNKIGGVSCPSTFDESKVLANLQKEVQEQNFSLAKPFSDNVQQANETSLISPKDAEDKKKCGKDHSYEAWLRCQAASLRDQVRQSNALWPIAIAVALTGIVILGHRWQHERWQNQQLRLELGEKEE</sequence>
<dbReference type="PANTHER" id="PTHR34797:SF1">
    <property type="entry name" value="ATG8-INTERACTING PROTEIN 2"/>
    <property type="match status" value="1"/>
</dbReference>
<keyword evidence="2" id="KW-1133">Transmembrane helix</keyword>
<feature type="compositionally biased region" description="Basic and acidic residues" evidence="1">
    <location>
        <begin position="137"/>
        <end position="147"/>
    </location>
</feature>
<reference evidence="3 4" key="1">
    <citation type="journal article" date="2021" name="Nat. Plants">
        <title>The Taxus genome provides insights into paclitaxel biosynthesis.</title>
        <authorList>
            <person name="Xiong X."/>
            <person name="Gou J."/>
            <person name="Liao Q."/>
            <person name="Li Y."/>
            <person name="Zhou Q."/>
            <person name="Bi G."/>
            <person name="Li C."/>
            <person name="Du R."/>
            <person name="Wang X."/>
            <person name="Sun T."/>
            <person name="Guo L."/>
            <person name="Liang H."/>
            <person name="Lu P."/>
            <person name="Wu Y."/>
            <person name="Zhang Z."/>
            <person name="Ro D.K."/>
            <person name="Shang Y."/>
            <person name="Huang S."/>
            <person name="Yan J."/>
        </authorList>
    </citation>
    <scope>NUCLEOTIDE SEQUENCE [LARGE SCALE GENOMIC DNA]</scope>
    <source>
        <strain evidence="3">Ta-2019</strain>
    </source>
</reference>
<protein>
    <submittedName>
        <fullName evidence="3">Uncharacterized protein</fullName>
    </submittedName>
</protein>
<evidence type="ECO:0000256" key="1">
    <source>
        <dbReference type="SAM" id="MobiDB-lite"/>
    </source>
</evidence>
<feature type="transmembrane region" description="Helical" evidence="2">
    <location>
        <begin position="317"/>
        <end position="334"/>
    </location>
</feature>
<evidence type="ECO:0000313" key="4">
    <source>
        <dbReference type="Proteomes" id="UP000824469"/>
    </source>
</evidence>
<accession>A0AA38GJA4</accession>
<dbReference type="Proteomes" id="UP000824469">
    <property type="component" value="Unassembled WGS sequence"/>
</dbReference>
<dbReference type="PANTHER" id="PTHR34797">
    <property type="entry name" value="ATG8-INTERACTING PROTEIN 2"/>
    <property type="match status" value="1"/>
</dbReference>
<dbReference type="OMA" id="HERWQNQ"/>
<feature type="compositionally biased region" description="Basic and acidic residues" evidence="1">
    <location>
        <begin position="52"/>
        <end position="73"/>
    </location>
</feature>
<evidence type="ECO:0000256" key="2">
    <source>
        <dbReference type="SAM" id="Phobius"/>
    </source>
</evidence>
<feature type="region of interest" description="Disordered" evidence="1">
    <location>
        <begin position="132"/>
        <end position="154"/>
    </location>
</feature>
<feature type="non-terminal residue" evidence="3">
    <location>
        <position position="356"/>
    </location>
</feature>
<comment type="caution">
    <text evidence="3">The sequence shown here is derived from an EMBL/GenBank/DDBJ whole genome shotgun (WGS) entry which is preliminary data.</text>
</comment>
<feature type="non-terminal residue" evidence="3">
    <location>
        <position position="1"/>
    </location>
</feature>